<protein>
    <submittedName>
        <fullName evidence="1">Uncharacterized protein</fullName>
    </submittedName>
</protein>
<keyword evidence="2" id="KW-1185">Reference proteome</keyword>
<reference evidence="1" key="1">
    <citation type="submission" date="2022-08" db="EMBL/GenBank/DDBJ databases">
        <title>Genome Sequence of Fusarium decemcellulare.</title>
        <authorList>
            <person name="Buettner E."/>
        </authorList>
    </citation>
    <scope>NUCLEOTIDE SEQUENCE</scope>
    <source>
        <strain evidence="1">Babe19</strain>
    </source>
</reference>
<proteinExistence type="predicted"/>
<organism evidence="1 2">
    <name type="scientific">Fusarium decemcellulare</name>
    <dbReference type="NCBI Taxonomy" id="57161"/>
    <lineage>
        <taxon>Eukaryota</taxon>
        <taxon>Fungi</taxon>
        <taxon>Dikarya</taxon>
        <taxon>Ascomycota</taxon>
        <taxon>Pezizomycotina</taxon>
        <taxon>Sordariomycetes</taxon>
        <taxon>Hypocreomycetidae</taxon>
        <taxon>Hypocreales</taxon>
        <taxon>Nectriaceae</taxon>
        <taxon>Fusarium</taxon>
        <taxon>Fusarium decemcellulare species complex</taxon>
    </lineage>
</organism>
<evidence type="ECO:0000313" key="2">
    <source>
        <dbReference type="Proteomes" id="UP001148629"/>
    </source>
</evidence>
<dbReference type="Proteomes" id="UP001148629">
    <property type="component" value="Unassembled WGS sequence"/>
</dbReference>
<comment type="caution">
    <text evidence="1">The sequence shown here is derived from an EMBL/GenBank/DDBJ whole genome shotgun (WGS) entry which is preliminary data.</text>
</comment>
<evidence type="ECO:0000313" key="1">
    <source>
        <dbReference type="EMBL" id="KAJ3548455.1"/>
    </source>
</evidence>
<sequence>MADSELCDACSVLRLTDNVLGIIGMSKNGSPLLKPLSKTQADSSSTGILVSGRRHFTWPDLPELRTPGCALCEFLCDILMRDGQDLSPELTPGPMAVRFSFDYGLDIFKGRSTSMRPCFLQPHVHASTGEYISGFHAALITSSDESVLKWTNIWRQPSHITLSPANIQFMRNSLRACESTCLQAIPSGFVPRRLVYLGRTMKDIPRLILTSDTSRYSGRLKYAALSYSWGDKQDAAAQLKTQRANIFGHLGAIPLAAMTKVMQDAVYICHLLSISYIWIDALCIIQDASKETGFHGSDWDKESENMGLIFQNAHVTLCAASSRSCHESFLERRLPSVKLSFRSDYNPAASGTYSMTHLRARVENYDPLSLEDSHWWSRGWVFQEREMSTRLLIFGEVMMHFKCAYCERSEIGSEHHSAGLPMLYAGMIRHLAEDPNAPMKIFYELYRDLAKAYSSKSLTYPSDRLPAISGFAKRIGEITQGKYLGGLWEETLYRDLLWKGMDRPAQCSSLAELIASRSPSSAPVSPSWSWAYHDVRPAYAEIEGLVKTVGSNPYGQIKDGRIKITTAARYFPWGGRYQIMNVGGNIKMMHHASSEYFAHCSLDWEHDEGGRVTAASPPFTTGLVLVLLSSSYSDAPSKVAPGETSAATNEGRTCPSCRLYERTDSNWCGTCNTFATKCNRNAWGLILNPAPFMPDIYIRVGIFTSRVGSGGGTDLFRGSSAETFEVI</sequence>
<gene>
    <name evidence="1" type="ORF">NM208_g1002</name>
</gene>
<name>A0ACC1SXD2_9HYPO</name>
<dbReference type="EMBL" id="JANRMS010000048">
    <property type="protein sequence ID" value="KAJ3548455.1"/>
    <property type="molecule type" value="Genomic_DNA"/>
</dbReference>
<accession>A0ACC1SXD2</accession>